<name>A0A7J7KNJ7_BUGNE</name>
<dbReference type="Proteomes" id="UP000593567">
    <property type="component" value="Unassembled WGS sequence"/>
</dbReference>
<protein>
    <recommendedName>
        <fullName evidence="3">Tetratricopeptide repeat protein</fullName>
    </recommendedName>
</protein>
<gene>
    <name evidence="1" type="ORF">EB796_001949</name>
</gene>
<sequence length="196" mass="22978">MNQDTMSLDDYFRNWEFSLFKTPQGFDVMNIRRLVFEEKYSEQGNYDAATVLLQNGDLDEARNCINFALKIDPNSVHAWCNKGVYYLKSSPPQEHEAREAREKMKELLQQDEARKTAAIVYSCWQYHTIRTAQAKEEALGLFDRLLSNESTEPVIKHHYLYMKVLGSHAKRSIWKGNANMTREFQASVLKNYSRKH</sequence>
<dbReference type="Gene3D" id="1.25.40.10">
    <property type="entry name" value="Tetratricopeptide repeat domain"/>
    <property type="match status" value="1"/>
</dbReference>
<dbReference type="AlphaFoldDB" id="A0A7J7KNJ7"/>
<reference evidence="1" key="1">
    <citation type="submission" date="2020-06" db="EMBL/GenBank/DDBJ databases">
        <title>Draft genome of Bugula neritina, a colonial animal packing powerful symbionts and potential medicines.</title>
        <authorList>
            <person name="Rayko M."/>
        </authorList>
    </citation>
    <scope>NUCLEOTIDE SEQUENCE [LARGE SCALE GENOMIC DNA]</scope>
    <source>
        <strain evidence="1">Kwan_BN1</strain>
    </source>
</reference>
<evidence type="ECO:0000313" key="1">
    <source>
        <dbReference type="EMBL" id="KAF6039744.1"/>
    </source>
</evidence>
<accession>A0A7J7KNJ7</accession>
<dbReference type="EMBL" id="VXIV02000213">
    <property type="protein sequence ID" value="KAF6039744.1"/>
    <property type="molecule type" value="Genomic_DNA"/>
</dbReference>
<keyword evidence="2" id="KW-1185">Reference proteome</keyword>
<dbReference type="SUPFAM" id="SSF48452">
    <property type="entry name" value="TPR-like"/>
    <property type="match status" value="1"/>
</dbReference>
<comment type="caution">
    <text evidence="1">The sequence shown here is derived from an EMBL/GenBank/DDBJ whole genome shotgun (WGS) entry which is preliminary data.</text>
</comment>
<organism evidence="1 2">
    <name type="scientific">Bugula neritina</name>
    <name type="common">Brown bryozoan</name>
    <name type="synonym">Sertularia neritina</name>
    <dbReference type="NCBI Taxonomy" id="10212"/>
    <lineage>
        <taxon>Eukaryota</taxon>
        <taxon>Metazoa</taxon>
        <taxon>Spiralia</taxon>
        <taxon>Lophotrochozoa</taxon>
        <taxon>Bryozoa</taxon>
        <taxon>Gymnolaemata</taxon>
        <taxon>Cheilostomatida</taxon>
        <taxon>Flustrina</taxon>
        <taxon>Buguloidea</taxon>
        <taxon>Bugulidae</taxon>
        <taxon>Bugula</taxon>
    </lineage>
</organism>
<dbReference type="InterPro" id="IPR011990">
    <property type="entry name" value="TPR-like_helical_dom_sf"/>
</dbReference>
<proteinExistence type="predicted"/>
<evidence type="ECO:0008006" key="3">
    <source>
        <dbReference type="Google" id="ProtNLM"/>
    </source>
</evidence>
<evidence type="ECO:0000313" key="2">
    <source>
        <dbReference type="Proteomes" id="UP000593567"/>
    </source>
</evidence>